<dbReference type="PATRIC" id="fig|1230459.4.peg.1611"/>
<dbReference type="Gene3D" id="3.40.1580.10">
    <property type="entry name" value="SMI1/KNR4-like"/>
    <property type="match status" value="1"/>
</dbReference>
<gene>
    <name evidence="2" type="ORF">C486_08053</name>
</gene>
<organism evidence="2 3">
    <name type="scientific">Natrinema gari JCM 14663</name>
    <dbReference type="NCBI Taxonomy" id="1230459"/>
    <lineage>
        <taxon>Archaea</taxon>
        <taxon>Methanobacteriati</taxon>
        <taxon>Methanobacteriota</taxon>
        <taxon>Stenosarchaea group</taxon>
        <taxon>Halobacteria</taxon>
        <taxon>Halobacteriales</taxon>
        <taxon>Natrialbaceae</taxon>
        <taxon>Natrinema</taxon>
    </lineage>
</organism>
<dbReference type="EMBL" id="AOIJ01000044">
    <property type="protein sequence ID" value="ELY81035.1"/>
    <property type="molecule type" value="Genomic_DNA"/>
</dbReference>
<dbReference type="InterPro" id="IPR018958">
    <property type="entry name" value="Knr4/Smi1-like_dom"/>
</dbReference>
<keyword evidence="3" id="KW-1185">Reference proteome</keyword>
<dbReference type="AlphaFoldDB" id="L9Z3G5"/>
<evidence type="ECO:0000313" key="2">
    <source>
        <dbReference type="EMBL" id="ELY81035.1"/>
    </source>
</evidence>
<name>L9Z3G5_9EURY</name>
<sequence>MRGFDCHLHAIFEPPVPDEIEGYGIDWVTTVTEEELGHENIVAFGDSGNSVYALDYGVDEPNPPVVFIDADMTAANPESKIRLASSVTEFFAKFEADDE</sequence>
<comment type="caution">
    <text evidence="2">The sequence shown here is derived from an EMBL/GenBank/DDBJ whole genome shotgun (WGS) entry which is preliminary data.</text>
</comment>
<reference evidence="2 3" key="1">
    <citation type="journal article" date="2014" name="PLoS Genet.">
        <title>Phylogenetically driven sequencing of extremely halophilic archaea reveals strategies for static and dynamic osmo-response.</title>
        <authorList>
            <person name="Becker E.A."/>
            <person name="Seitzer P.M."/>
            <person name="Tritt A."/>
            <person name="Larsen D."/>
            <person name="Krusor M."/>
            <person name="Yao A.I."/>
            <person name="Wu D."/>
            <person name="Madern D."/>
            <person name="Eisen J.A."/>
            <person name="Darling A.E."/>
            <person name="Facciotti M.T."/>
        </authorList>
    </citation>
    <scope>NUCLEOTIDE SEQUENCE [LARGE SCALE GENOMIC DNA]</scope>
    <source>
        <strain evidence="2 3">JCM 14663</strain>
    </source>
</reference>
<evidence type="ECO:0000259" key="1">
    <source>
        <dbReference type="Pfam" id="PF09346"/>
    </source>
</evidence>
<feature type="domain" description="Knr4/Smi1-like" evidence="1">
    <location>
        <begin position="29"/>
        <end position="92"/>
    </location>
</feature>
<accession>L9Z3G5</accession>
<proteinExistence type="predicted"/>
<dbReference type="Pfam" id="PF09346">
    <property type="entry name" value="SMI1_KNR4"/>
    <property type="match status" value="1"/>
</dbReference>
<evidence type="ECO:0000313" key="3">
    <source>
        <dbReference type="Proteomes" id="UP000011592"/>
    </source>
</evidence>
<protein>
    <recommendedName>
        <fullName evidence="1">Knr4/Smi1-like domain-containing protein</fullName>
    </recommendedName>
</protein>
<dbReference type="SUPFAM" id="SSF160631">
    <property type="entry name" value="SMI1/KNR4-like"/>
    <property type="match status" value="1"/>
</dbReference>
<dbReference type="InterPro" id="IPR037883">
    <property type="entry name" value="Knr4/Smi1-like_sf"/>
</dbReference>
<dbReference type="Proteomes" id="UP000011592">
    <property type="component" value="Unassembled WGS sequence"/>
</dbReference>